<dbReference type="GO" id="GO:0033204">
    <property type="term" value="F:ribonuclease P RNA binding"/>
    <property type="evidence" value="ECO:0007669"/>
    <property type="project" value="InterPro"/>
</dbReference>
<proteinExistence type="inferred from homology"/>
<dbReference type="PIRSF" id="PIRSF023803">
    <property type="entry name" value="Ribonuclease_P_prd"/>
    <property type="match status" value="1"/>
</dbReference>
<dbReference type="RefSeq" id="XP_018281758.1">
    <property type="nucleotide sequence ID" value="XM_018422093.1"/>
</dbReference>
<comment type="similarity">
    <text evidence="2 5">Belongs to the eukaryotic/archaeal RNase P protein component 2 family.</text>
</comment>
<feature type="transmembrane region" description="Helical" evidence="6">
    <location>
        <begin position="120"/>
        <end position="141"/>
    </location>
</feature>
<keyword evidence="4" id="KW-0539">Nucleus</keyword>
<dbReference type="EMBL" id="KQ087182">
    <property type="protein sequence ID" value="KLT45267.1"/>
    <property type="molecule type" value="Genomic_DNA"/>
</dbReference>
<evidence type="ECO:0000256" key="2">
    <source>
        <dbReference type="ARBA" id="ARBA00010800"/>
    </source>
</evidence>
<comment type="subcellular location">
    <subcellularLocation>
        <location evidence="1">Nucleus</location>
    </subcellularLocation>
</comment>
<keyword evidence="6" id="KW-1133">Transmembrane helix</keyword>
<organism evidence="7 8">
    <name type="scientific">Cutaneotrichosporon oleaginosum</name>
    <dbReference type="NCBI Taxonomy" id="879819"/>
    <lineage>
        <taxon>Eukaryota</taxon>
        <taxon>Fungi</taxon>
        <taxon>Dikarya</taxon>
        <taxon>Basidiomycota</taxon>
        <taxon>Agaricomycotina</taxon>
        <taxon>Tremellomycetes</taxon>
        <taxon>Trichosporonales</taxon>
        <taxon>Trichosporonaceae</taxon>
        <taxon>Cutaneotrichosporon</taxon>
    </lineage>
</organism>
<evidence type="ECO:0000256" key="4">
    <source>
        <dbReference type="ARBA" id="ARBA00023242"/>
    </source>
</evidence>
<evidence type="ECO:0000256" key="1">
    <source>
        <dbReference type="ARBA" id="ARBA00004123"/>
    </source>
</evidence>
<dbReference type="GO" id="GO:0004526">
    <property type="term" value="F:ribonuclease P activity"/>
    <property type="evidence" value="ECO:0007669"/>
    <property type="project" value="UniProtKB-EC"/>
</dbReference>
<evidence type="ECO:0000313" key="7">
    <source>
        <dbReference type="EMBL" id="KLT45267.1"/>
    </source>
</evidence>
<dbReference type="InterPro" id="IPR038085">
    <property type="entry name" value="Rnp2-like_sf"/>
</dbReference>
<reference evidence="7 8" key="1">
    <citation type="submission" date="2015-03" db="EMBL/GenBank/DDBJ databases">
        <title>Genomics and transcriptomics of the oil-accumulating basidiomycete yeast T. oleaginosus allow insights into substrate utilization and the diverse evolutionary trajectories of mating systems in fungi.</title>
        <authorList>
            <consortium name="DOE Joint Genome Institute"/>
            <person name="Kourist R."/>
            <person name="Kracht O."/>
            <person name="Bracharz F."/>
            <person name="Lipzen A."/>
            <person name="Nolan M."/>
            <person name="Ohm R."/>
            <person name="Grigoriev I."/>
            <person name="Sun S."/>
            <person name="Heitman J."/>
            <person name="Bruck T."/>
            <person name="Nowrousian M."/>
        </authorList>
    </citation>
    <scope>NUCLEOTIDE SEQUENCE [LARGE SCALE GENOMIC DNA]</scope>
    <source>
        <strain evidence="7 8">IBC0246</strain>
    </source>
</reference>
<keyword evidence="3 5" id="KW-0819">tRNA processing</keyword>
<keyword evidence="6" id="KW-0812">Transmembrane</keyword>
<dbReference type="Pfam" id="PF01900">
    <property type="entry name" value="RNase_P_Rpp14"/>
    <property type="match status" value="1"/>
</dbReference>
<evidence type="ECO:0000313" key="8">
    <source>
        <dbReference type="Proteomes" id="UP000053611"/>
    </source>
</evidence>
<dbReference type="GO" id="GO:0000172">
    <property type="term" value="C:ribonuclease MRP complex"/>
    <property type="evidence" value="ECO:0007669"/>
    <property type="project" value="TreeGrafter"/>
</dbReference>
<dbReference type="EC" id="3.1.26.5" evidence="5"/>
<sequence>MVRFKYRHLLVEFLDPASLSPLPSLPDKLPDADEVEGEEWEGEEELARIPDIPFVLPLNPTQPLLGDDGSSAVYKAVRSMCQSVFGDEGWGRVSSSFKVSYHSPLTTLTILRVARPHYRLLWAAITLLTSIGGVAVLPRVVAVSGTIKKLQAAAIVHHRRVTAAAVAALLKEGVKGEADREALEKRWVAEREEVARLEAPE</sequence>
<protein>
    <recommendedName>
        <fullName evidence="5">Ribonuclease P/MRP protein subunit POP5</fullName>
        <ecNumber evidence="5">3.1.26.5</ecNumber>
    </recommendedName>
</protein>
<dbReference type="GO" id="GO:0030681">
    <property type="term" value="C:multimeric ribonuclease P complex"/>
    <property type="evidence" value="ECO:0007669"/>
    <property type="project" value="TreeGrafter"/>
</dbReference>
<dbReference type="OrthoDB" id="24745at2759"/>
<evidence type="ECO:0000256" key="6">
    <source>
        <dbReference type="SAM" id="Phobius"/>
    </source>
</evidence>
<comment type="catalytic activity">
    <reaction evidence="5">
        <text>Endonucleolytic cleavage of RNA, removing 5'-extranucleotides from tRNA precursor.</text>
        <dbReference type="EC" id="3.1.26.5"/>
    </reaction>
</comment>
<dbReference type="InterPro" id="IPR016819">
    <property type="entry name" value="RNase_P/MRP_POP5"/>
</dbReference>
<evidence type="ECO:0000256" key="5">
    <source>
        <dbReference type="PIRNR" id="PIRNR023803"/>
    </source>
</evidence>
<name>A0A0J0XW04_9TREE</name>
<dbReference type="Proteomes" id="UP000053611">
    <property type="component" value="Unassembled WGS sequence"/>
</dbReference>
<accession>A0A0J0XW04</accession>
<dbReference type="GeneID" id="28982696"/>
<dbReference type="PANTHER" id="PTHR15441:SF2">
    <property type="entry name" value="RIBONUCLEASE P_MRP PROTEIN SUBUNIT POP5"/>
    <property type="match status" value="1"/>
</dbReference>
<dbReference type="STRING" id="879819.A0A0J0XW04"/>
<dbReference type="GO" id="GO:0005730">
    <property type="term" value="C:nucleolus"/>
    <property type="evidence" value="ECO:0007669"/>
    <property type="project" value="TreeGrafter"/>
</dbReference>
<evidence type="ECO:0000256" key="3">
    <source>
        <dbReference type="ARBA" id="ARBA00022694"/>
    </source>
</evidence>
<gene>
    <name evidence="7" type="ORF">CC85DRAFT_282753</name>
</gene>
<dbReference type="GO" id="GO:0001682">
    <property type="term" value="P:tRNA 5'-leader removal"/>
    <property type="evidence" value="ECO:0007669"/>
    <property type="project" value="InterPro"/>
</dbReference>
<dbReference type="InterPro" id="IPR002759">
    <property type="entry name" value="Pop5/Rpp14/Rnp2-like"/>
</dbReference>
<comment type="function">
    <text evidence="5">Component of ribonuclease P, a protein complex that generates mature tRNA molecules by cleaving their 5'-ends.</text>
</comment>
<dbReference type="Gene3D" id="3.30.70.3250">
    <property type="entry name" value="Ribonuclease P, Pop5 subunit"/>
    <property type="match status" value="1"/>
</dbReference>
<keyword evidence="8" id="KW-1185">Reference proteome</keyword>
<keyword evidence="6" id="KW-0472">Membrane</keyword>
<dbReference type="SUPFAM" id="SSF160350">
    <property type="entry name" value="Rnp2-like"/>
    <property type="match status" value="1"/>
</dbReference>
<dbReference type="PANTHER" id="PTHR15441">
    <property type="entry name" value="RIBONUCLEASE P PROTEIN SUBUNIT P14"/>
    <property type="match status" value="1"/>
</dbReference>
<dbReference type="AlphaFoldDB" id="A0A0J0XW04"/>